<dbReference type="AlphaFoldDB" id="A0A0M8ZUB3"/>
<sequence>MRSKSWCINVSKKSRIHLDETMRSIASNREIRKSRILSKFYELVYARPLGKITLPMRLIVFYNPPQWQFQLDSGSFKRSNSWDYGHANLQQDNVTLYSTLDIVFLTEILYFSLFVRTVTSGPFSETNRTGWERFGRVECYRIFQIGTEGAVKFEIFLVKLLNVRQYNFFCQYNLTNWNYTELSCQNLSAATRQLNLIILSCKKLLKLLRTKCRTGVPVSLGLGSLAKEKSEPNTRAYEFPVPSEVISVTLGTLSPTVGYVEDETPAQTNTTYTRINFTSV</sequence>
<protein>
    <submittedName>
        <fullName evidence="1">Uncharacterized protein</fullName>
    </submittedName>
</protein>
<evidence type="ECO:0000313" key="2">
    <source>
        <dbReference type="Proteomes" id="UP000053105"/>
    </source>
</evidence>
<accession>A0A0M8ZUB3</accession>
<keyword evidence="2" id="KW-1185">Reference proteome</keyword>
<evidence type="ECO:0000313" key="1">
    <source>
        <dbReference type="EMBL" id="KOX71310.1"/>
    </source>
</evidence>
<gene>
    <name evidence="1" type="ORF">WN51_04622</name>
</gene>
<name>A0A0M8ZUB3_9HYME</name>
<reference evidence="1 2" key="1">
    <citation type="submission" date="2015-07" db="EMBL/GenBank/DDBJ databases">
        <title>The genome of Melipona quadrifasciata.</title>
        <authorList>
            <person name="Pan H."/>
            <person name="Kapheim K."/>
        </authorList>
    </citation>
    <scope>NUCLEOTIDE SEQUENCE [LARGE SCALE GENOMIC DNA]</scope>
    <source>
        <strain evidence="1">0111107301</strain>
        <tissue evidence="1">Whole body</tissue>
    </source>
</reference>
<dbReference type="Proteomes" id="UP000053105">
    <property type="component" value="Unassembled WGS sequence"/>
</dbReference>
<proteinExistence type="predicted"/>
<dbReference type="EMBL" id="KQ435841">
    <property type="protein sequence ID" value="KOX71310.1"/>
    <property type="molecule type" value="Genomic_DNA"/>
</dbReference>
<organism evidence="1 2">
    <name type="scientific">Melipona quadrifasciata</name>
    <dbReference type="NCBI Taxonomy" id="166423"/>
    <lineage>
        <taxon>Eukaryota</taxon>
        <taxon>Metazoa</taxon>
        <taxon>Ecdysozoa</taxon>
        <taxon>Arthropoda</taxon>
        <taxon>Hexapoda</taxon>
        <taxon>Insecta</taxon>
        <taxon>Pterygota</taxon>
        <taxon>Neoptera</taxon>
        <taxon>Endopterygota</taxon>
        <taxon>Hymenoptera</taxon>
        <taxon>Apocrita</taxon>
        <taxon>Aculeata</taxon>
        <taxon>Apoidea</taxon>
        <taxon>Anthophila</taxon>
        <taxon>Apidae</taxon>
        <taxon>Melipona</taxon>
    </lineage>
</organism>